<keyword evidence="2" id="KW-1185">Reference proteome</keyword>
<name>A0A1H7F8E2_9FIRM</name>
<dbReference type="RefSeq" id="WP_074788778.1">
    <property type="nucleotide sequence ID" value="NZ_FNZX01000003.1"/>
</dbReference>
<evidence type="ECO:0000313" key="2">
    <source>
        <dbReference type="Proteomes" id="UP000182321"/>
    </source>
</evidence>
<reference evidence="2" key="1">
    <citation type="submission" date="2016-10" db="EMBL/GenBank/DDBJ databases">
        <authorList>
            <person name="Varghese N."/>
        </authorList>
    </citation>
    <scope>NUCLEOTIDE SEQUENCE [LARGE SCALE GENOMIC DNA]</scope>
    <source>
        <strain evidence="2">ACV-9</strain>
    </source>
</reference>
<dbReference type="Proteomes" id="UP000182321">
    <property type="component" value="Unassembled WGS sequence"/>
</dbReference>
<proteinExistence type="predicted"/>
<evidence type="ECO:0000313" key="1">
    <source>
        <dbReference type="EMBL" id="SEK20270.1"/>
    </source>
</evidence>
<protein>
    <submittedName>
        <fullName evidence="1">Uncharacterized protein</fullName>
    </submittedName>
</protein>
<dbReference type="EMBL" id="FNZX01000003">
    <property type="protein sequence ID" value="SEK20270.1"/>
    <property type="molecule type" value="Genomic_DNA"/>
</dbReference>
<accession>A0A1H7F8E2</accession>
<sequence length="266" mass="31573">MKDYKELLIEKQTEINQLLQKSQKNLAKYRGLPNKRIRSSTSNNCVQYYFVDPETGESKYAKNGEYTLVKKMIQRDYEVAVNSKLKKMEKEIEKTIKRCDVEDIHSIYNKLPLSKRNIVVPIIETDEMYIERWKQEHAGNQNTFFEDGKIQTNNGERVRSKSEKIIADLFEKYNVPYVYEPYLELSIGHIVYPDFAVLNVRERKTIYWEHLGLIDNEDYAKKNMLKIYDYSRSGYHLGENLILSMETFDTPLNSKDVIREIMKYCV</sequence>
<organism evidence="1 2">
    <name type="scientific">Pseudobutyrivibrio ruminis</name>
    <dbReference type="NCBI Taxonomy" id="46206"/>
    <lineage>
        <taxon>Bacteria</taxon>
        <taxon>Bacillati</taxon>
        <taxon>Bacillota</taxon>
        <taxon>Clostridia</taxon>
        <taxon>Lachnospirales</taxon>
        <taxon>Lachnospiraceae</taxon>
        <taxon>Pseudobutyrivibrio</taxon>
    </lineage>
</organism>
<dbReference type="AlphaFoldDB" id="A0A1H7F8E2"/>
<gene>
    <name evidence="1" type="ORF">SAMN02910377_00280</name>
</gene>
<dbReference type="Gene3D" id="3.40.91.30">
    <property type="match status" value="1"/>
</dbReference>